<feature type="transmembrane region" description="Helical" evidence="11">
    <location>
        <begin position="127"/>
        <end position="151"/>
    </location>
</feature>
<evidence type="ECO:0000256" key="3">
    <source>
        <dbReference type="ARBA" id="ARBA00022448"/>
    </source>
</evidence>
<dbReference type="RefSeq" id="WP_345293597.1">
    <property type="nucleotide sequence ID" value="NZ_BAABJY010000001.1"/>
</dbReference>
<feature type="transmembrane region" description="Helical" evidence="11">
    <location>
        <begin position="92"/>
        <end position="121"/>
    </location>
</feature>
<keyword evidence="6 11" id="KW-0812">Transmembrane</keyword>
<protein>
    <recommendedName>
        <fullName evidence="11">Transport permease protein</fullName>
    </recommendedName>
</protein>
<evidence type="ECO:0000256" key="11">
    <source>
        <dbReference type="RuleBase" id="RU361157"/>
    </source>
</evidence>
<gene>
    <name evidence="13" type="ORF">GCM10023332_01580</name>
</gene>
<comment type="subcellular location">
    <subcellularLocation>
        <location evidence="11">Cell inner membrane</location>
        <topology evidence="11">Multi-pass membrane protein</topology>
    </subcellularLocation>
    <subcellularLocation>
        <location evidence="1">Cell membrane</location>
        <topology evidence="1">Multi-pass membrane protein</topology>
    </subcellularLocation>
</comment>
<evidence type="ECO:0000259" key="12">
    <source>
        <dbReference type="PROSITE" id="PS51012"/>
    </source>
</evidence>
<dbReference type="PIRSF" id="PIRSF006648">
    <property type="entry name" value="DrrB"/>
    <property type="match status" value="1"/>
</dbReference>
<evidence type="ECO:0000313" key="14">
    <source>
        <dbReference type="Proteomes" id="UP001501323"/>
    </source>
</evidence>
<evidence type="ECO:0000256" key="6">
    <source>
        <dbReference type="ARBA" id="ARBA00022692"/>
    </source>
</evidence>
<proteinExistence type="inferred from homology"/>
<organism evidence="13 14">
    <name type="scientific">Luteimonas vadosa</name>
    <dbReference type="NCBI Taxonomy" id="1165507"/>
    <lineage>
        <taxon>Bacteria</taxon>
        <taxon>Pseudomonadati</taxon>
        <taxon>Pseudomonadota</taxon>
        <taxon>Gammaproteobacteria</taxon>
        <taxon>Lysobacterales</taxon>
        <taxon>Lysobacteraceae</taxon>
        <taxon>Luteimonas</taxon>
    </lineage>
</organism>
<evidence type="ECO:0000256" key="2">
    <source>
        <dbReference type="ARBA" id="ARBA00007783"/>
    </source>
</evidence>
<evidence type="ECO:0000256" key="9">
    <source>
        <dbReference type="ARBA" id="ARBA00023047"/>
    </source>
</evidence>
<feature type="domain" description="ABC transmembrane type-2" evidence="12">
    <location>
        <begin position="15"/>
        <end position="240"/>
    </location>
</feature>
<evidence type="ECO:0000256" key="1">
    <source>
        <dbReference type="ARBA" id="ARBA00004651"/>
    </source>
</evidence>
<comment type="similarity">
    <text evidence="2 11">Belongs to the ABC-2 integral membrane protein family.</text>
</comment>
<keyword evidence="9" id="KW-0625">Polysaccharide transport</keyword>
<dbReference type="InterPro" id="IPR047817">
    <property type="entry name" value="ABC2_TM_bact-type"/>
</dbReference>
<dbReference type="Proteomes" id="UP001501323">
    <property type="component" value="Unassembled WGS sequence"/>
</dbReference>
<evidence type="ECO:0000256" key="10">
    <source>
        <dbReference type="ARBA" id="ARBA00023136"/>
    </source>
</evidence>
<feature type="transmembrane region" description="Helical" evidence="11">
    <location>
        <begin position="219"/>
        <end position="237"/>
    </location>
</feature>
<dbReference type="PROSITE" id="PS51012">
    <property type="entry name" value="ABC_TM2"/>
    <property type="match status" value="1"/>
</dbReference>
<keyword evidence="3 11" id="KW-0813">Transport</keyword>
<reference evidence="14" key="1">
    <citation type="journal article" date="2019" name="Int. J. Syst. Evol. Microbiol.">
        <title>The Global Catalogue of Microorganisms (GCM) 10K type strain sequencing project: providing services to taxonomists for standard genome sequencing and annotation.</title>
        <authorList>
            <consortium name="The Broad Institute Genomics Platform"/>
            <consortium name="The Broad Institute Genome Sequencing Center for Infectious Disease"/>
            <person name="Wu L."/>
            <person name="Ma J."/>
        </authorList>
    </citation>
    <scope>NUCLEOTIDE SEQUENCE [LARGE SCALE GENOMIC DNA]</scope>
    <source>
        <strain evidence="14">JCM 18392</strain>
    </source>
</reference>
<feature type="transmembrane region" description="Helical" evidence="11">
    <location>
        <begin position="21"/>
        <end position="41"/>
    </location>
</feature>
<evidence type="ECO:0000256" key="5">
    <source>
        <dbReference type="ARBA" id="ARBA00022597"/>
    </source>
</evidence>
<name>A0ABP9DV69_9GAMM</name>
<dbReference type="PRINTS" id="PR00164">
    <property type="entry name" value="ABC2TRNSPORT"/>
</dbReference>
<dbReference type="InterPro" id="IPR013525">
    <property type="entry name" value="ABC2_TM"/>
</dbReference>
<dbReference type="PANTHER" id="PTHR30413:SF10">
    <property type="entry name" value="CAPSULE POLYSACCHARIDE EXPORT INNER-MEMBRANE PROTEIN CTRC"/>
    <property type="match status" value="1"/>
</dbReference>
<keyword evidence="5" id="KW-0762">Sugar transport</keyword>
<comment type="caution">
    <text evidence="13">The sequence shown here is derived from an EMBL/GenBank/DDBJ whole genome shotgun (WGS) entry which is preliminary data.</text>
</comment>
<evidence type="ECO:0000313" key="13">
    <source>
        <dbReference type="EMBL" id="GAA4854051.1"/>
    </source>
</evidence>
<keyword evidence="7" id="KW-0972">Capsule biogenesis/degradation</keyword>
<sequence>MAKRDVSGRYRGSIAGFGWSFFTPLLMLAVYTFVFSVVFQARWGVETGGRETFAIILFVGIIVHGLFAECVNRAPTLILAHGNYVKRVVFPLEILPLVALVSALFHTAVALAVLLVAQLLINGAIPWTALLFPLVLAPLVLTTLGFTWLLAGFGVYVRDIGQVTAILTMVMLFLAPVFYPVSALPEQYQSWIYLNPLTFIIEQSRAVLLWGHQPEWVGLGKHLLMGALIAWAGFWFFQKLRRGFADVI</sequence>
<feature type="transmembrane region" description="Helical" evidence="11">
    <location>
        <begin position="163"/>
        <end position="181"/>
    </location>
</feature>
<evidence type="ECO:0000256" key="8">
    <source>
        <dbReference type="ARBA" id="ARBA00022989"/>
    </source>
</evidence>
<dbReference type="EMBL" id="BAABJY010000001">
    <property type="protein sequence ID" value="GAA4854051.1"/>
    <property type="molecule type" value="Genomic_DNA"/>
</dbReference>
<keyword evidence="14" id="KW-1185">Reference proteome</keyword>
<keyword evidence="4 11" id="KW-1003">Cell membrane</keyword>
<keyword evidence="10 11" id="KW-0472">Membrane</keyword>
<accession>A0ABP9DV69</accession>
<keyword evidence="8 11" id="KW-1133">Transmembrane helix</keyword>
<evidence type="ECO:0000256" key="4">
    <source>
        <dbReference type="ARBA" id="ARBA00022475"/>
    </source>
</evidence>
<feature type="transmembrane region" description="Helical" evidence="11">
    <location>
        <begin position="53"/>
        <end position="71"/>
    </location>
</feature>
<dbReference type="PANTHER" id="PTHR30413">
    <property type="entry name" value="INNER MEMBRANE TRANSPORT PERMEASE"/>
    <property type="match status" value="1"/>
</dbReference>
<dbReference type="Pfam" id="PF01061">
    <property type="entry name" value="ABC2_membrane"/>
    <property type="match status" value="1"/>
</dbReference>
<evidence type="ECO:0000256" key="7">
    <source>
        <dbReference type="ARBA" id="ARBA00022903"/>
    </source>
</evidence>
<dbReference type="InterPro" id="IPR000412">
    <property type="entry name" value="ABC_2_transport"/>
</dbReference>